<keyword evidence="2" id="KW-1185">Reference proteome</keyword>
<dbReference type="AlphaFoldDB" id="W7THU8"/>
<comment type="caution">
    <text evidence="1">The sequence shown here is derived from an EMBL/GenBank/DDBJ whole genome shotgun (WGS) entry which is preliminary data.</text>
</comment>
<evidence type="ECO:0000313" key="1">
    <source>
        <dbReference type="EMBL" id="EWM25672.1"/>
    </source>
</evidence>
<sequence>MKDRCTGLHAHRIHSNLHAWTLCGLRDARGTSTCIGAESPFCVRQRYHGPSEGGPTPPMGRCSPLLAIRAGARRPPISRHVRGNASLIGLASSFSIVSLLGHESFLCIL</sequence>
<accession>W7THU8</accession>
<dbReference type="Proteomes" id="UP000019335">
    <property type="component" value="Chromosome 10"/>
</dbReference>
<reference evidence="1 2" key="1">
    <citation type="journal article" date="2014" name="Mol. Plant">
        <title>Chromosome Scale Genome Assembly and Transcriptome Profiling of Nannochloropsis gaditana in Nitrogen Depletion.</title>
        <authorList>
            <person name="Corteggiani Carpinelli E."/>
            <person name="Telatin A."/>
            <person name="Vitulo N."/>
            <person name="Forcato C."/>
            <person name="D'Angelo M."/>
            <person name="Schiavon R."/>
            <person name="Vezzi A."/>
            <person name="Giacometti G.M."/>
            <person name="Morosinotto T."/>
            <person name="Valle G."/>
        </authorList>
    </citation>
    <scope>NUCLEOTIDE SEQUENCE [LARGE SCALE GENOMIC DNA]</scope>
    <source>
        <strain evidence="1 2">B-31</strain>
    </source>
</reference>
<proteinExistence type="predicted"/>
<organism evidence="1 2">
    <name type="scientific">Nannochloropsis gaditana</name>
    <dbReference type="NCBI Taxonomy" id="72520"/>
    <lineage>
        <taxon>Eukaryota</taxon>
        <taxon>Sar</taxon>
        <taxon>Stramenopiles</taxon>
        <taxon>Ochrophyta</taxon>
        <taxon>Eustigmatophyceae</taxon>
        <taxon>Eustigmatales</taxon>
        <taxon>Monodopsidaceae</taxon>
        <taxon>Nannochloropsis</taxon>
    </lineage>
</organism>
<evidence type="ECO:0000313" key="2">
    <source>
        <dbReference type="Proteomes" id="UP000019335"/>
    </source>
</evidence>
<protein>
    <submittedName>
        <fullName evidence="1">Uncharacterized protein</fullName>
    </submittedName>
</protein>
<name>W7THU8_9STRA</name>
<dbReference type="EMBL" id="AZIL01000857">
    <property type="protein sequence ID" value="EWM25672.1"/>
    <property type="molecule type" value="Genomic_DNA"/>
</dbReference>
<gene>
    <name evidence="1" type="ORF">Naga_101185g3</name>
</gene>